<sequence length="250" mass="27163">MTGPVSDVAEIFGSLPGGLPAVWLPSDAATGVLVGATSTGHIEVAARGVVLPVEPDTPATLITDPAQRAQALTDAFAGTRRIYLWHLGQQRRSQNAAASARTARERLAADVRELLDDLVHTGHIERHQIPGFLNDALHTTDGDPTPYGSRDRDIADAYRRYRAYFPSGTRALLHLCNEEGIAVAYLDRQAIEAERGGPLTDRQWHDLRSHLDAYGSGVSAGMTNAEFLDHVFHDARIPRHPAETTPDRSP</sequence>
<dbReference type="EMBL" id="BOPF01000026">
    <property type="protein sequence ID" value="GIJ49378.1"/>
    <property type="molecule type" value="Genomic_DNA"/>
</dbReference>
<organism evidence="1 2">
    <name type="scientific">Virgisporangium aliadipatigenens</name>
    <dbReference type="NCBI Taxonomy" id="741659"/>
    <lineage>
        <taxon>Bacteria</taxon>
        <taxon>Bacillati</taxon>
        <taxon>Actinomycetota</taxon>
        <taxon>Actinomycetes</taxon>
        <taxon>Micromonosporales</taxon>
        <taxon>Micromonosporaceae</taxon>
        <taxon>Virgisporangium</taxon>
    </lineage>
</organism>
<proteinExistence type="predicted"/>
<dbReference type="Proteomes" id="UP000619260">
    <property type="component" value="Unassembled WGS sequence"/>
</dbReference>
<dbReference type="RefSeq" id="WP_203902846.1">
    <property type="nucleotide sequence ID" value="NZ_BOPF01000026.1"/>
</dbReference>
<name>A0A8J4DTU2_9ACTN</name>
<accession>A0A8J4DTU2</accession>
<reference evidence="1" key="1">
    <citation type="submission" date="2021-01" db="EMBL/GenBank/DDBJ databases">
        <title>Whole genome shotgun sequence of Virgisporangium aliadipatigenens NBRC 105644.</title>
        <authorList>
            <person name="Komaki H."/>
            <person name="Tamura T."/>
        </authorList>
    </citation>
    <scope>NUCLEOTIDE SEQUENCE</scope>
    <source>
        <strain evidence="1">NBRC 105644</strain>
    </source>
</reference>
<keyword evidence="2" id="KW-1185">Reference proteome</keyword>
<gene>
    <name evidence="1" type="ORF">Val02_62640</name>
</gene>
<protein>
    <submittedName>
        <fullName evidence="1">Uncharacterized protein</fullName>
    </submittedName>
</protein>
<evidence type="ECO:0000313" key="1">
    <source>
        <dbReference type="EMBL" id="GIJ49378.1"/>
    </source>
</evidence>
<evidence type="ECO:0000313" key="2">
    <source>
        <dbReference type="Proteomes" id="UP000619260"/>
    </source>
</evidence>
<comment type="caution">
    <text evidence="1">The sequence shown here is derived from an EMBL/GenBank/DDBJ whole genome shotgun (WGS) entry which is preliminary data.</text>
</comment>
<dbReference type="AlphaFoldDB" id="A0A8J4DTU2"/>